<reference evidence="2" key="1">
    <citation type="journal article" date="2018" name="Proc. Natl. Acad. Sci. U.S.A.">
        <title>Linking secondary metabolites to gene clusters through genome sequencing of six diverse Aspergillus species.</title>
        <authorList>
            <person name="Kaerboelling I."/>
            <person name="Vesth T.C."/>
            <person name="Frisvad J.C."/>
            <person name="Nybo J.L."/>
            <person name="Theobald S."/>
            <person name="Kuo A."/>
            <person name="Bowyer P."/>
            <person name="Matsuda Y."/>
            <person name="Mondo S."/>
            <person name="Lyhne E.K."/>
            <person name="Kogle M.E."/>
            <person name="Clum A."/>
            <person name="Lipzen A."/>
            <person name="Salamov A."/>
            <person name="Ngan C.Y."/>
            <person name="Daum C."/>
            <person name="Chiniquy J."/>
            <person name="Barry K."/>
            <person name="LaButti K."/>
            <person name="Haridas S."/>
            <person name="Simmons B.A."/>
            <person name="Magnuson J.K."/>
            <person name="Mortensen U.H."/>
            <person name="Larsen T.O."/>
            <person name="Grigoriev I.V."/>
            <person name="Baker S.E."/>
            <person name="Andersen M.R."/>
        </authorList>
    </citation>
    <scope>NUCLEOTIDE SEQUENCE [LARGE SCALE GENOMIC DNA]</scope>
    <source>
        <strain evidence="2">IBT 16806</strain>
    </source>
</reference>
<keyword evidence="2" id="KW-1185">Reference proteome</keyword>
<gene>
    <name evidence="1" type="ORF">P174DRAFT_510753</name>
</gene>
<evidence type="ECO:0000313" key="1">
    <source>
        <dbReference type="EMBL" id="PKX94822.1"/>
    </source>
</evidence>
<accession>A0A2I1CB21</accession>
<sequence length="206" mass="23878">MALDSVRTLSFHLHGDHEMLKALKTQAADWLPVRRITFNIKALSGIDRCSDKHDKSCWYRLQELGYAPALFCMIAINGLASLPSNEFNSLLANVAQYMTMQEILLDWMGMQEIRERLVKLPRVTSTTPFLEKMKYIFLNAPASSISHLPEPFRTAVENSQQWRLERSQNLEITLYISFTIWCGHNDGYHLNSVFRMKREITSHDLK</sequence>
<evidence type="ECO:0000313" key="2">
    <source>
        <dbReference type="Proteomes" id="UP000234474"/>
    </source>
</evidence>
<name>A0A2I1CB21_ASPN1</name>
<organism evidence="1 2">
    <name type="scientific">Aspergillus novofumigatus (strain IBT 16806)</name>
    <dbReference type="NCBI Taxonomy" id="1392255"/>
    <lineage>
        <taxon>Eukaryota</taxon>
        <taxon>Fungi</taxon>
        <taxon>Dikarya</taxon>
        <taxon>Ascomycota</taxon>
        <taxon>Pezizomycotina</taxon>
        <taxon>Eurotiomycetes</taxon>
        <taxon>Eurotiomycetidae</taxon>
        <taxon>Eurotiales</taxon>
        <taxon>Aspergillaceae</taxon>
        <taxon>Aspergillus</taxon>
        <taxon>Aspergillus subgen. Fumigati</taxon>
    </lineage>
</organism>
<comment type="caution">
    <text evidence="1">The sequence shown here is derived from an EMBL/GenBank/DDBJ whole genome shotgun (WGS) entry which is preliminary data.</text>
</comment>
<proteinExistence type="predicted"/>
<protein>
    <submittedName>
        <fullName evidence="1">Uncharacterized protein</fullName>
    </submittedName>
</protein>
<dbReference type="EMBL" id="MSZS01000003">
    <property type="protein sequence ID" value="PKX94822.1"/>
    <property type="molecule type" value="Genomic_DNA"/>
</dbReference>
<dbReference type="GeneID" id="36539050"/>
<dbReference type="OrthoDB" id="5422777at2759"/>
<dbReference type="VEuPathDB" id="FungiDB:P174DRAFT_510753"/>
<dbReference type="Proteomes" id="UP000234474">
    <property type="component" value="Unassembled WGS sequence"/>
</dbReference>
<dbReference type="AlphaFoldDB" id="A0A2I1CB21"/>
<dbReference type="RefSeq" id="XP_024683417.1">
    <property type="nucleotide sequence ID" value="XM_024831714.1"/>
</dbReference>